<reference evidence="2" key="1">
    <citation type="submission" date="2022-07" db="EMBL/GenBank/DDBJ databases">
        <title>Ectorhizobium quercum gen.nov., sp. nov.</title>
        <authorList>
            <person name="Ma T."/>
            <person name="Li Y."/>
        </authorList>
    </citation>
    <scope>NUCLEOTIDE SEQUENCE</scope>
    <source>
        <strain evidence="2">BDR2-2</strain>
    </source>
</reference>
<evidence type="ECO:0000256" key="1">
    <source>
        <dbReference type="SAM" id="MobiDB-lite"/>
    </source>
</evidence>
<protein>
    <submittedName>
        <fullName evidence="2">Uncharacterized protein</fullName>
    </submittedName>
</protein>
<feature type="region of interest" description="Disordered" evidence="1">
    <location>
        <begin position="42"/>
        <end position="81"/>
    </location>
</feature>
<comment type="caution">
    <text evidence="2">The sequence shown here is derived from an EMBL/GenBank/DDBJ whole genome shotgun (WGS) entry which is preliminary data.</text>
</comment>
<dbReference type="Proteomes" id="UP001208771">
    <property type="component" value="Unassembled WGS sequence"/>
</dbReference>
<proteinExistence type="predicted"/>
<dbReference type="EMBL" id="JANFPI010000003">
    <property type="protein sequence ID" value="MCX8997596.1"/>
    <property type="molecule type" value="Genomic_DNA"/>
</dbReference>
<dbReference type="AlphaFoldDB" id="A0AAE3N014"/>
<keyword evidence="3" id="KW-1185">Reference proteome</keyword>
<evidence type="ECO:0000313" key="3">
    <source>
        <dbReference type="Proteomes" id="UP001208771"/>
    </source>
</evidence>
<sequence length="166" mass="16322">MPDMISTGRALTRLAVIGVLAVLPLSGCKTLSFAGKTAEADLASASDDTKAASSAKTGSGTAYVDPYVATNGENPEATAEARTLPGSEEPAANIAGLATQPTGVRASQSSIFSTGIASDPATAPRGEDGALLPAAAYSPAPGINATLYSVYGTGSVPTGAPQPPLD</sequence>
<name>A0AAE3N014_9HYPH</name>
<feature type="compositionally biased region" description="Low complexity" evidence="1">
    <location>
        <begin position="43"/>
        <end position="62"/>
    </location>
</feature>
<evidence type="ECO:0000313" key="2">
    <source>
        <dbReference type="EMBL" id="MCX8997596.1"/>
    </source>
</evidence>
<dbReference type="RefSeq" id="WP_306411380.1">
    <property type="nucleotide sequence ID" value="NZ_JANFPI010000003.1"/>
</dbReference>
<accession>A0AAE3N014</accession>
<organism evidence="2 3">
    <name type="scientific">Ectorhizobium quercum</name>
    <dbReference type="NCBI Taxonomy" id="2965071"/>
    <lineage>
        <taxon>Bacteria</taxon>
        <taxon>Pseudomonadati</taxon>
        <taxon>Pseudomonadota</taxon>
        <taxon>Alphaproteobacteria</taxon>
        <taxon>Hyphomicrobiales</taxon>
        <taxon>Rhizobiaceae</taxon>
        <taxon>Ectorhizobium</taxon>
    </lineage>
</organism>
<gene>
    <name evidence="2" type="ORF">NOF55_10820</name>
</gene>